<protein>
    <submittedName>
        <fullName evidence="1">RHS repeat-associated core domain-containing protein</fullName>
    </submittedName>
</protein>
<name>A0AAJ5MK05_9PSED</name>
<dbReference type="InterPro" id="IPR022385">
    <property type="entry name" value="Rhs_assc_core"/>
</dbReference>
<dbReference type="AlphaFoldDB" id="A0AAJ5MK05"/>
<gene>
    <name evidence="1" type="ORF">K7K07_02470</name>
</gene>
<organism evidence="1 2">
    <name type="scientific">Pseudomonas soli</name>
    <dbReference type="NCBI Taxonomy" id="1306993"/>
    <lineage>
        <taxon>Bacteria</taxon>
        <taxon>Pseudomonadati</taxon>
        <taxon>Pseudomonadota</taxon>
        <taxon>Gammaproteobacteria</taxon>
        <taxon>Pseudomonadales</taxon>
        <taxon>Pseudomonadaceae</taxon>
        <taxon>Pseudomonas</taxon>
    </lineage>
</organism>
<evidence type="ECO:0000313" key="2">
    <source>
        <dbReference type="Proteomes" id="UP001209279"/>
    </source>
</evidence>
<dbReference type="PANTHER" id="PTHR32305">
    <property type="match status" value="1"/>
</dbReference>
<dbReference type="SUPFAM" id="SSF56399">
    <property type="entry name" value="ADP-ribosylation"/>
    <property type="match status" value="1"/>
</dbReference>
<evidence type="ECO:0000313" key="1">
    <source>
        <dbReference type="EMBL" id="UXZ45873.1"/>
    </source>
</evidence>
<dbReference type="InterPro" id="IPR050708">
    <property type="entry name" value="T6SS_VgrG/RHS"/>
</dbReference>
<dbReference type="Gene3D" id="2.180.10.10">
    <property type="entry name" value="RHS repeat-associated core"/>
    <property type="match status" value="1"/>
</dbReference>
<dbReference type="Gene3D" id="3.90.175.10">
    <property type="entry name" value="Diphtheria Toxin, domain 1"/>
    <property type="match status" value="1"/>
</dbReference>
<dbReference type="PANTHER" id="PTHR32305:SF15">
    <property type="entry name" value="PROTEIN RHSA-RELATED"/>
    <property type="match status" value="1"/>
</dbReference>
<dbReference type="NCBIfam" id="TIGR03696">
    <property type="entry name" value="Rhs_assc_core"/>
    <property type="match status" value="1"/>
</dbReference>
<dbReference type="Proteomes" id="UP001209279">
    <property type="component" value="Chromosome"/>
</dbReference>
<reference evidence="1" key="1">
    <citation type="submission" date="2021-08" db="EMBL/GenBank/DDBJ databases">
        <authorList>
            <person name="Yaryura P.M."/>
            <person name="Bianco M.I."/>
            <person name="Morais C."/>
            <person name="Setubal J.C."/>
        </authorList>
    </citation>
    <scope>NUCLEOTIDE SEQUENCE</scope>
    <source>
        <strain evidence="1">AP1</strain>
    </source>
</reference>
<accession>A0AAJ5MK05</accession>
<dbReference type="RefSeq" id="WP_263159619.1">
    <property type="nucleotide sequence ID" value="NZ_CP083803.1"/>
</dbReference>
<dbReference type="EMBL" id="CP083803">
    <property type="protein sequence ID" value="UXZ45873.1"/>
    <property type="molecule type" value="Genomic_DNA"/>
</dbReference>
<proteinExistence type="predicted"/>
<sequence>MSEQHSKTWLMVIDLSGSISNVVPVDQGHVVTYLPYGFRQSRESQSVVLSFNGQCREPATGHYLLGSGYRAYNPVLMRFNSPDSWSPFGLGGLNGYVYCESDPVNQQDPSGHMSFGLAWLFNSAGKVGRRQSTVKGSGIPRIRVDPVQSTVASPVGSPLVSPDFIGFHGSTDANGNSLLGGLAVKHQNSASGLSSGKGFYVAPTKRTAVDFAEAATSYALDDDPSSSVKPEVFSVFVYNLDAKVPGKDYRFGTMGEGGLVPRQLNEMELLLREKIYGSVRIRRGEPTKRQTLPRATEAPF</sequence>